<dbReference type="GO" id="GO:0004672">
    <property type="term" value="F:protein kinase activity"/>
    <property type="evidence" value="ECO:0007669"/>
    <property type="project" value="InterPro"/>
</dbReference>
<feature type="region of interest" description="Disordered" evidence="3">
    <location>
        <begin position="246"/>
        <end position="269"/>
    </location>
</feature>
<evidence type="ECO:0000259" key="6">
    <source>
        <dbReference type="PROSITE" id="PS51473"/>
    </source>
</evidence>
<keyword evidence="1 5" id="KW-0732">Signal</keyword>
<keyword evidence="4" id="KW-1133">Transmembrane helix</keyword>
<evidence type="ECO:0000313" key="8">
    <source>
        <dbReference type="Proteomes" id="UP000626092"/>
    </source>
</evidence>
<name>A0A834GSV1_RHOSS</name>
<feature type="domain" description="Gnk2-homologous" evidence="6">
    <location>
        <begin position="132"/>
        <end position="242"/>
    </location>
</feature>
<keyword evidence="4" id="KW-0472">Membrane</keyword>
<feature type="compositionally biased region" description="Pro residues" evidence="3">
    <location>
        <begin position="250"/>
        <end position="260"/>
    </location>
</feature>
<dbReference type="Gene3D" id="3.30.200.20">
    <property type="entry name" value="Phosphorylase Kinase, domain 1"/>
    <property type="match status" value="1"/>
</dbReference>
<evidence type="ECO:0000256" key="2">
    <source>
        <dbReference type="ARBA" id="ARBA00022737"/>
    </source>
</evidence>
<gene>
    <name evidence="7" type="ORF">RHSIM_Rhsim07G0197000</name>
</gene>
<dbReference type="InterPro" id="IPR011009">
    <property type="entry name" value="Kinase-like_dom_sf"/>
</dbReference>
<evidence type="ECO:0000256" key="5">
    <source>
        <dbReference type="SAM" id="SignalP"/>
    </source>
</evidence>
<dbReference type="OrthoDB" id="1088997at2759"/>
<dbReference type="Pfam" id="PF07714">
    <property type="entry name" value="PK_Tyr_Ser-Thr"/>
    <property type="match status" value="1"/>
</dbReference>
<dbReference type="SUPFAM" id="SSF56112">
    <property type="entry name" value="Protein kinase-like (PK-like)"/>
    <property type="match status" value="1"/>
</dbReference>
<dbReference type="Proteomes" id="UP000626092">
    <property type="component" value="Unassembled WGS sequence"/>
</dbReference>
<feature type="domain" description="Gnk2-homologous" evidence="6">
    <location>
        <begin position="936"/>
        <end position="1046"/>
    </location>
</feature>
<feature type="domain" description="Gnk2-homologous" evidence="6">
    <location>
        <begin position="21"/>
        <end position="126"/>
    </location>
</feature>
<comment type="caution">
    <text evidence="7">The sequence shown here is derived from an EMBL/GenBank/DDBJ whole genome shotgun (WGS) entry which is preliminary data.</text>
</comment>
<keyword evidence="2" id="KW-0677">Repeat</keyword>
<organism evidence="7 8">
    <name type="scientific">Rhododendron simsii</name>
    <name type="common">Sims's rhododendron</name>
    <dbReference type="NCBI Taxonomy" id="118357"/>
    <lineage>
        <taxon>Eukaryota</taxon>
        <taxon>Viridiplantae</taxon>
        <taxon>Streptophyta</taxon>
        <taxon>Embryophyta</taxon>
        <taxon>Tracheophyta</taxon>
        <taxon>Spermatophyta</taxon>
        <taxon>Magnoliopsida</taxon>
        <taxon>eudicotyledons</taxon>
        <taxon>Gunneridae</taxon>
        <taxon>Pentapetalae</taxon>
        <taxon>asterids</taxon>
        <taxon>Ericales</taxon>
        <taxon>Ericaceae</taxon>
        <taxon>Ericoideae</taxon>
        <taxon>Rhodoreae</taxon>
        <taxon>Rhododendron</taxon>
    </lineage>
</organism>
<dbReference type="InterPro" id="IPR002902">
    <property type="entry name" value="GNK2"/>
</dbReference>
<dbReference type="Gene3D" id="3.30.430.20">
    <property type="entry name" value="Gnk2 domain, C-X8-C-X2-C motif"/>
    <property type="match status" value="5"/>
</dbReference>
<evidence type="ECO:0000256" key="3">
    <source>
        <dbReference type="SAM" id="MobiDB-lite"/>
    </source>
</evidence>
<feature type="transmembrane region" description="Helical" evidence="4">
    <location>
        <begin position="708"/>
        <end position="729"/>
    </location>
</feature>
<dbReference type="PROSITE" id="PS51473">
    <property type="entry name" value="GNK2"/>
    <property type="match status" value="4"/>
</dbReference>
<dbReference type="AlphaFoldDB" id="A0A834GSV1"/>
<feature type="domain" description="Gnk2-homologous" evidence="6">
    <location>
        <begin position="509"/>
        <end position="616"/>
    </location>
</feature>
<protein>
    <recommendedName>
        <fullName evidence="6">Gnk2-homologous domain-containing protein</fullName>
    </recommendedName>
</protein>
<dbReference type="InterPro" id="IPR001245">
    <property type="entry name" value="Ser-Thr/Tyr_kinase_cat_dom"/>
</dbReference>
<evidence type="ECO:0000313" key="7">
    <source>
        <dbReference type="EMBL" id="KAF7138390.1"/>
    </source>
</evidence>
<dbReference type="PANTHER" id="PTHR32099:SF92">
    <property type="entry name" value="CYSTEINE-RICH RECEPTOR-LIKE PROTEIN KINASE 11"/>
    <property type="match status" value="1"/>
</dbReference>
<evidence type="ECO:0000256" key="1">
    <source>
        <dbReference type="ARBA" id="ARBA00022729"/>
    </source>
</evidence>
<accession>A0A834GSV1</accession>
<dbReference type="Pfam" id="PF01657">
    <property type="entry name" value="Stress-antifung"/>
    <property type="match status" value="4"/>
</dbReference>
<keyword evidence="8" id="KW-1185">Reference proteome</keyword>
<dbReference type="CDD" id="cd23509">
    <property type="entry name" value="Gnk2-like"/>
    <property type="match status" value="4"/>
</dbReference>
<dbReference type="Gene3D" id="1.10.510.10">
    <property type="entry name" value="Transferase(Phosphotransferase) domain 1"/>
    <property type="match status" value="1"/>
</dbReference>
<feature type="signal peptide" evidence="5">
    <location>
        <begin position="1"/>
        <end position="24"/>
    </location>
</feature>
<feature type="region of interest" description="Disordered" evidence="3">
    <location>
        <begin position="1049"/>
        <end position="1082"/>
    </location>
</feature>
<proteinExistence type="predicted"/>
<dbReference type="InterPro" id="IPR038408">
    <property type="entry name" value="GNK2_sf"/>
</dbReference>
<feature type="transmembrane region" description="Helical" evidence="4">
    <location>
        <begin position="849"/>
        <end position="868"/>
    </location>
</feature>
<keyword evidence="4" id="KW-0812">Transmembrane</keyword>
<feature type="compositionally biased region" description="Polar residues" evidence="3">
    <location>
        <begin position="1073"/>
        <end position="1082"/>
    </location>
</feature>
<reference evidence="7" key="1">
    <citation type="submission" date="2019-11" db="EMBL/GenBank/DDBJ databases">
        <authorList>
            <person name="Liu Y."/>
            <person name="Hou J."/>
            <person name="Li T.-Q."/>
            <person name="Guan C.-H."/>
            <person name="Wu X."/>
            <person name="Wu H.-Z."/>
            <person name="Ling F."/>
            <person name="Zhang R."/>
            <person name="Shi X.-G."/>
            <person name="Ren J.-P."/>
            <person name="Chen E.-F."/>
            <person name="Sun J.-M."/>
        </authorList>
    </citation>
    <scope>NUCLEOTIDE SEQUENCE</scope>
    <source>
        <strain evidence="7">Adult_tree_wgs_1</strain>
        <tissue evidence="7">Leaves</tissue>
    </source>
</reference>
<evidence type="ECO:0000256" key="4">
    <source>
        <dbReference type="SAM" id="Phobius"/>
    </source>
</evidence>
<feature type="chain" id="PRO_5033016042" description="Gnk2-homologous domain-containing protein" evidence="5">
    <location>
        <begin position="25"/>
        <end position="1146"/>
    </location>
</feature>
<feature type="compositionally biased region" description="Pro residues" evidence="3">
    <location>
        <begin position="1054"/>
        <end position="1072"/>
    </location>
</feature>
<dbReference type="PANTHER" id="PTHR32099">
    <property type="entry name" value="CYSTEINE-RICH REPEAT SECRETORY PROTEIN"/>
    <property type="match status" value="1"/>
</dbReference>
<dbReference type="EMBL" id="WJXA01000007">
    <property type="protein sequence ID" value="KAF7138390.1"/>
    <property type="molecule type" value="Genomic_DNA"/>
</dbReference>
<sequence length="1146" mass="123865">MGVSSLVILQSCIVIGLLHPLTSAQYCSYPGNFTSNSIYARNRDRILSLLPSAINDNHGFYNSTLGQGSDTVYALALCRGDLSNQSCSNCVNLCSLAIIASCPNKIEAIDFGNPSQCIVRTSNKSLFGAMDTRPMRYVYEASNITDHVDEFDQALNNLADRLVIRAASGNSSRKFATGEKNYTRYQNNTVYGLMQCVPSLSSVDCTRCLRGAVDDYQKFIPRKQAVIILRPSCIFQYDLLPFLESSAGAEPPPPAPPPPSTNLTKNEDNKSRTLQPTIVIVVALTGKGRSTVKLLVESGTNEDLPLFDFNTIVAATDNFSLENKLGQGGFGPVGYMAPEYAMQGLFSIKSDVFSFGVLLLEIVSGTKNSSYYRDNSMTLIGHAWDLWREGKALDIVDSLLFGDGHESFLASQMLRCIHIGLLCVEESATDRPTMSDVDFMLCNETALLPPKQPAFLMNSVKSGPDSTSTTTGAAPSLNDLTGSSEVFVLPEKGETWVCSCVLSVLGGEDKDLGQPCLVGVLVDEDGVAVAVEDVPEEGFVGHAEDEKVGILGSAGRTAVMDLRSTKAIGGDLSNITCIYCISKASLDIKLQCPNKIEAVAYGDPYPCIIRYSNESFFGAMDSRPAKFLPGPLRMSEGSGGRLPKLLSEEKSSEYYETKLFVSVRFVPDFRIFCWCSTPPASPFTGHTFAPPTPSTNVTTKQDNKSSTLRIVVVAVSISLVLTALACVLLRLRKRKDIRKVTGKGRTTSQLLDERGTDADLPLFDLITIVAATDNFSLANKLGQGGFGPVYKGLFSIKSDVFSFGVLLLEIVSGTKNSSYCQDNSMTLIGHHQKLILVETQLAMSQSSSVVLLSCTFISLLLPLTAAQYCSYPGNFTSSSTYGTNRDQIISSLMQNVHDNLGFYNTTLGQGSDTVYTLGLCRGDLSNITCMYCISKASLDIFVQCPNKIEAIAYGDPRALNDLADKLIIRAAAGNASLKFAMGTTNYTQDENNTVYGLMQCVPSLSSVDCSRFLRGAVHDYRSCCLKKKVVNIMRPSCLFQYDLSPISESSAGAAPPPPAPPPAHTFAPPPPSTNVTTKQDNKSSMLRPTIVIVVVALLPQPSGNPTFFLHSGSTNSELPLLQEHSLELAVSGHSINEVSIAELYPH</sequence>